<reference evidence="1 2" key="1">
    <citation type="submission" date="2020-08" db="EMBL/GenBank/DDBJ databases">
        <title>Genomic Encyclopedia of Type Strains, Phase IV (KMG-IV): sequencing the most valuable type-strain genomes for metagenomic binning, comparative biology and taxonomic classification.</title>
        <authorList>
            <person name="Goeker M."/>
        </authorList>
    </citation>
    <scope>NUCLEOTIDE SEQUENCE [LARGE SCALE GENOMIC DNA]</scope>
    <source>
        <strain evidence="1 2">DSM 29007</strain>
    </source>
</reference>
<dbReference type="Pfam" id="PF04555">
    <property type="entry name" value="XhoI"/>
    <property type="match status" value="1"/>
</dbReference>
<proteinExistence type="predicted"/>
<comment type="caution">
    <text evidence="1">The sequence shown here is derived from an EMBL/GenBank/DDBJ whole genome shotgun (WGS) entry which is preliminary data.</text>
</comment>
<dbReference type="InterPro" id="IPR007636">
    <property type="entry name" value="Restrct_endonuc_II_XhoI"/>
</dbReference>
<accession>A0A841GND8</accession>
<keyword evidence="2" id="KW-1185">Reference proteome</keyword>
<dbReference type="GO" id="GO:0009307">
    <property type="term" value="P:DNA restriction-modification system"/>
    <property type="evidence" value="ECO:0007669"/>
    <property type="project" value="InterPro"/>
</dbReference>
<name>A0A841GND8_9BACT</name>
<dbReference type="GO" id="GO:0009036">
    <property type="term" value="F:type II site-specific deoxyribonuclease activity"/>
    <property type="evidence" value="ECO:0007669"/>
    <property type="project" value="InterPro"/>
</dbReference>
<dbReference type="RefSeq" id="WP_170035722.1">
    <property type="nucleotide sequence ID" value="NZ_JABDTL010000001.1"/>
</dbReference>
<gene>
    <name evidence="1" type="ORF">HNQ61_001950</name>
</gene>
<dbReference type="EMBL" id="JACHIA010000004">
    <property type="protein sequence ID" value="MBB6070331.1"/>
    <property type="molecule type" value="Genomic_DNA"/>
</dbReference>
<evidence type="ECO:0000313" key="1">
    <source>
        <dbReference type="EMBL" id="MBB6070331.1"/>
    </source>
</evidence>
<sequence length="241" mass="26297">MSFPWTEEELRARVGAAVQSYWSARGGQAGKQKAGGIVTDAGTRSEVTGGQHLKGFTGLLCDLISSAGYQSSELRFKSGVELPGFYRPTKQWDIVVVRNGRLCAAIEMKSQVGPSFGNNFNNRTEEAVGSSTDLWLAFREGLLGVQQPWVGYFFFLEDAPASTKPVKLASSVFSPDEVFRGTSYRDRYEILCTRMVLERNYNAAALITSERDSGGAYDEPSSALGVESFCRALFGHLIGCA</sequence>
<protein>
    <recommendedName>
        <fullName evidence="3">Restriction endonuclease</fullName>
    </recommendedName>
</protein>
<dbReference type="GO" id="GO:0003677">
    <property type="term" value="F:DNA binding"/>
    <property type="evidence" value="ECO:0007669"/>
    <property type="project" value="InterPro"/>
</dbReference>
<dbReference type="Proteomes" id="UP000582837">
    <property type="component" value="Unassembled WGS sequence"/>
</dbReference>
<dbReference type="AlphaFoldDB" id="A0A841GND8"/>
<evidence type="ECO:0000313" key="2">
    <source>
        <dbReference type="Proteomes" id="UP000582837"/>
    </source>
</evidence>
<evidence type="ECO:0008006" key="3">
    <source>
        <dbReference type="Google" id="ProtNLM"/>
    </source>
</evidence>
<organism evidence="1 2">
    <name type="scientific">Longimicrobium terrae</name>
    <dbReference type="NCBI Taxonomy" id="1639882"/>
    <lineage>
        <taxon>Bacteria</taxon>
        <taxon>Pseudomonadati</taxon>
        <taxon>Gemmatimonadota</taxon>
        <taxon>Longimicrobiia</taxon>
        <taxon>Longimicrobiales</taxon>
        <taxon>Longimicrobiaceae</taxon>
        <taxon>Longimicrobium</taxon>
    </lineage>
</organism>